<dbReference type="GO" id="GO:0003887">
    <property type="term" value="F:DNA-directed DNA polymerase activity"/>
    <property type="evidence" value="ECO:0007669"/>
    <property type="project" value="UniProtKB-KW"/>
</dbReference>
<sequence length="635" mass="72970">MTNNGMFPFQTPRLTKDNYENWCLRMKALLGAQDAWEITHKGYESPQNEASLSRQEKEALTKTRMKDQHALTLIHQCLDDSMFAKVANANTAKEAWEILQNSLQGVDKVKKVRLQVLRGEFETLRIKESESISDYYSRVMTIVNQMKRYGEIIEDVRVIEKILRSLTPKFDYVVCVIESKDLDSMTIENVMGDLQAQEDKLNRRQEESIEQALKAKVFLKNSREEKNQKGRGRGRGQGYGQRGCGRSDREDRTSSRNRGRGRFNYHRPNEKKHDKSNIECYNCQKFGHFSWEGQNESRNEERVNLIEDQQDIEEPTLLLALKNEEKNDASTWYLDNGASNHMCGDKEAFVELDEKVKGNVSFGDSSKVQIQGKGTILISLKDGSHSLITEVYYVPKLRSNILSLGQLLEKGYEIHMKDCCLWLRDQYGNLVAKVSLSKNRMFMLNLKTIGAKCLKASVENEAWCWQMRFGHLNFGALKMLGEKEMVNGIPTISHPNQLCEVCLLGKHARSSFPKEATSRATEPLQLIHTDICGPIKPLSFGKSRYFLLFIDDHSRKTWVYFLKQKSEAFVAFKNFKALIEKESGYEIKSLRYDRGGEFTSNEFNAFCEANGICRPLTVPRSPQQMALQNEKIGPF</sequence>
<dbReference type="GO" id="GO:0003964">
    <property type="term" value="F:RNA-directed DNA polymerase activity"/>
    <property type="evidence" value="ECO:0007669"/>
    <property type="project" value="UniProtKB-KW"/>
</dbReference>
<keyword evidence="2" id="KW-1188">Viral release from host cell</keyword>
<dbReference type="SUPFAM" id="SSF53098">
    <property type="entry name" value="Ribonuclease H-like"/>
    <property type="match status" value="1"/>
</dbReference>
<dbReference type="OrthoDB" id="2013098at2759"/>
<keyword evidence="8" id="KW-0378">Hydrolase</keyword>
<dbReference type="PANTHER" id="PTHR42648">
    <property type="entry name" value="TRANSPOSASE, PUTATIVE-RELATED"/>
    <property type="match status" value="1"/>
</dbReference>
<accession>A0A9W7GTW3</accession>
<dbReference type="GO" id="GO:0015074">
    <property type="term" value="P:DNA integration"/>
    <property type="evidence" value="ECO:0007669"/>
    <property type="project" value="UniProtKB-KW"/>
</dbReference>
<gene>
    <name evidence="18" type="ORF">HRI_000069400</name>
</gene>
<evidence type="ECO:0000256" key="1">
    <source>
        <dbReference type="ARBA" id="ARBA00002180"/>
    </source>
</evidence>
<dbReference type="Pfam" id="PF14223">
    <property type="entry name" value="Retrotran_gag_2"/>
    <property type="match status" value="1"/>
</dbReference>
<keyword evidence="9" id="KW-0067">ATP-binding</keyword>
<dbReference type="GO" id="GO:0004519">
    <property type="term" value="F:endonuclease activity"/>
    <property type="evidence" value="ECO:0007669"/>
    <property type="project" value="UniProtKB-KW"/>
</dbReference>
<dbReference type="PROSITE" id="PS50994">
    <property type="entry name" value="INTEGRASE"/>
    <property type="match status" value="1"/>
</dbReference>
<evidence type="ECO:0000256" key="16">
    <source>
        <dbReference type="SAM" id="MobiDB-lite"/>
    </source>
</evidence>
<dbReference type="GO" id="GO:0003676">
    <property type="term" value="F:nucleic acid binding"/>
    <property type="evidence" value="ECO:0007669"/>
    <property type="project" value="InterPro"/>
</dbReference>
<name>A0A9W7GTW3_HIBTR</name>
<dbReference type="Pfam" id="PF22936">
    <property type="entry name" value="Pol_BBD"/>
    <property type="match status" value="1"/>
</dbReference>
<evidence type="ECO:0000256" key="13">
    <source>
        <dbReference type="ARBA" id="ARBA00022932"/>
    </source>
</evidence>
<keyword evidence="13" id="KW-0808">Transferase</keyword>
<keyword evidence="19" id="KW-1185">Reference proteome</keyword>
<protein>
    <recommendedName>
        <fullName evidence="17">Integrase catalytic domain-containing protein</fullName>
    </recommendedName>
</protein>
<evidence type="ECO:0000256" key="3">
    <source>
        <dbReference type="ARBA" id="ARBA00022670"/>
    </source>
</evidence>
<dbReference type="GO" id="GO:0005524">
    <property type="term" value="F:ATP binding"/>
    <property type="evidence" value="ECO:0007669"/>
    <property type="project" value="UniProtKB-KW"/>
</dbReference>
<dbReference type="GO" id="GO:0046872">
    <property type="term" value="F:metal ion binding"/>
    <property type="evidence" value="ECO:0007669"/>
    <property type="project" value="UniProtKB-KW"/>
</dbReference>
<dbReference type="GO" id="GO:0008233">
    <property type="term" value="F:peptidase activity"/>
    <property type="evidence" value="ECO:0007669"/>
    <property type="project" value="UniProtKB-KW"/>
</dbReference>
<evidence type="ECO:0000256" key="6">
    <source>
        <dbReference type="ARBA" id="ARBA00022741"/>
    </source>
</evidence>
<evidence type="ECO:0000256" key="11">
    <source>
        <dbReference type="ARBA" id="ARBA00022908"/>
    </source>
</evidence>
<evidence type="ECO:0000256" key="5">
    <source>
        <dbReference type="ARBA" id="ARBA00022723"/>
    </source>
</evidence>
<dbReference type="GO" id="GO:0006310">
    <property type="term" value="P:DNA recombination"/>
    <property type="evidence" value="ECO:0007669"/>
    <property type="project" value="UniProtKB-KW"/>
</dbReference>
<keyword evidence="10" id="KW-0460">Magnesium</keyword>
<keyword evidence="4" id="KW-0540">Nuclease</keyword>
<dbReference type="InterPro" id="IPR025724">
    <property type="entry name" value="GAG-pre-integrase_dom"/>
</dbReference>
<keyword evidence="14" id="KW-0917">Virion maturation</keyword>
<evidence type="ECO:0000256" key="12">
    <source>
        <dbReference type="ARBA" id="ARBA00022918"/>
    </source>
</evidence>
<dbReference type="InterPro" id="IPR039537">
    <property type="entry name" value="Retrotran_Ty1/copia-like"/>
</dbReference>
<feature type="compositionally biased region" description="Basic and acidic residues" evidence="16">
    <location>
        <begin position="245"/>
        <end position="254"/>
    </location>
</feature>
<evidence type="ECO:0000259" key="17">
    <source>
        <dbReference type="PROSITE" id="PS50994"/>
    </source>
</evidence>
<dbReference type="InterPro" id="IPR001584">
    <property type="entry name" value="Integrase_cat-core"/>
</dbReference>
<dbReference type="Pfam" id="PF13976">
    <property type="entry name" value="gag_pre-integrs"/>
    <property type="match status" value="1"/>
</dbReference>
<comment type="function">
    <text evidence="1">The aspartyl protease (PR) mediates the proteolytic cleavages of the Gag and Gag-Pol polyproteins after assembly of the VLP.</text>
</comment>
<keyword evidence="15" id="KW-0233">DNA recombination</keyword>
<evidence type="ECO:0000313" key="19">
    <source>
        <dbReference type="Proteomes" id="UP001165190"/>
    </source>
</evidence>
<dbReference type="EMBL" id="BSYR01000002">
    <property type="protein sequence ID" value="GMI64001.1"/>
    <property type="molecule type" value="Genomic_DNA"/>
</dbReference>
<feature type="region of interest" description="Disordered" evidence="16">
    <location>
        <begin position="220"/>
        <end position="274"/>
    </location>
</feature>
<organism evidence="18 19">
    <name type="scientific">Hibiscus trionum</name>
    <name type="common">Flower of an hour</name>
    <dbReference type="NCBI Taxonomy" id="183268"/>
    <lineage>
        <taxon>Eukaryota</taxon>
        <taxon>Viridiplantae</taxon>
        <taxon>Streptophyta</taxon>
        <taxon>Embryophyta</taxon>
        <taxon>Tracheophyta</taxon>
        <taxon>Spermatophyta</taxon>
        <taxon>Magnoliopsida</taxon>
        <taxon>eudicotyledons</taxon>
        <taxon>Gunneridae</taxon>
        <taxon>Pentapetalae</taxon>
        <taxon>rosids</taxon>
        <taxon>malvids</taxon>
        <taxon>Malvales</taxon>
        <taxon>Malvaceae</taxon>
        <taxon>Malvoideae</taxon>
        <taxon>Hibiscus</taxon>
    </lineage>
</organism>
<dbReference type="Pfam" id="PF00665">
    <property type="entry name" value="rve"/>
    <property type="match status" value="1"/>
</dbReference>
<keyword evidence="7" id="KW-0255">Endonuclease</keyword>
<dbReference type="Gene3D" id="3.30.420.10">
    <property type="entry name" value="Ribonuclease H-like superfamily/Ribonuclease H"/>
    <property type="match status" value="1"/>
</dbReference>
<keyword evidence="13" id="KW-0548">Nucleotidyltransferase</keyword>
<dbReference type="AlphaFoldDB" id="A0A9W7GTW3"/>
<comment type="caution">
    <text evidence="18">The sequence shown here is derived from an EMBL/GenBank/DDBJ whole genome shotgun (WGS) entry which is preliminary data.</text>
</comment>
<dbReference type="InterPro" id="IPR012337">
    <property type="entry name" value="RNaseH-like_sf"/>
</dbReference>
<keyword evidence="6" id="KW-0547">Nucleotide-binding</keyword>
<keyword evidence="11" id="KW-0229">DNA integration</keyword>
<dbReference type="InterPro" id="IPR054722">
    <property type="entry name" value="PolX-like_BBD"/>
</dbReference>
<evidence type="ECO:0000256" key="7">
    <source>
        <dbReference type="ARBA" id="ARBA00022759"/>
    </source>
</evidence>
<keyword evidence="13" id="KW-0239">DNA-directed DNA polymerase</keyword>
<keyword evidence="3" id="KW-0645">Protease</keyword>
<evidence type="ECO:0000256" key="4">
    <source>
        <dbReference type="ARBA" id="ARBA00022722"/>
    </source>
</evidence>
<reference evidence="18" key="1">
    <citation type="submission" date="2023-05" db="EMBL/GenBank/DDBJ databases">
        <title>Genome and transcriptome analyses reveal genes involved in the formation of fine ridges on petal epidermal cells in Hibiscus trionum.</title>
        <authorList>
            <person name="Koshimizu S."/>
            <person name="Masuda S."/>
            <person name="Ishii T."/>
            <person name="Shirasu K."/>
            <person name="Hoshino A."/>
            <person name="Arita M."/>
        </authorList>
    </citation>
    <scope>NUCLEOTIDE SEQUENCE</scope>
    <source>
        <strain evidence="18">Hamamatsu line</strain>
    </source>
</reference>
<keyword evidence="5" id="KW-0479">Metal-binding</keyword>
<feature type="compositionally biased region" description="Basic residues" evidence="16">
    <location>
        <begin position="255"/>
        <end position="265"/>
    </location>
</feature>
<dbReference type="InterPro" id="IPR036397">
    <property type="entry name" value="RNaseH_sf"/>
</dbReference>
<evidence type="ECO:0000313" key="18">
    <source>
        <dbReference type="EMBL" id="GMI64001.1"/>
    </source>
</evidence>
<evidence type="ECO:0000256" key="10">
    <source>
        <dbReference type="ARBA" id="ARBA00022842"/>
    </source>
</evidence>
<evidence type="ECO:0000256" key="8">
    <source>
        <dbReference type="ARBA" id="ARBA00022801"/>
    </source>
</evidence>
<evidence type="ECO:0000256" key="2">
    <source>
        <dbReference type="ARBA" id="ARBA00022612"/>
    </source>
</evidence>
<keyword evidence="12" id="KW-0695">RNA-directed DNA polymerase</keyword>
<dbReference type="Proteomes" id="UP001165190">
    <property type="component" value="Unassembled WGS sequence"/>
</dbReference>
<dbReference type="GO" id="GO:0006508">
    <property type="term" value="P:proteolysis"/>
    <property type="evidence" value="ECO:0007669"/>
    <property type="project" value="UniProtKB-KW"/>
</dbReference>
<evidence type="ECO:0000256" key="14">
    <source>
        <dbReference type="ARBA" id="ARBA00023113"/>
    </source>
</evidence>
<dbReference type="PANTHER" id="PTHR42648:SF11">
    <property type="entry name" value="TRANSPOSON TY4-P GAG-POL POLYPROTEIN"/>
    <property type="match status" value="1"/>
</dbReference>
<evidence type="ECO:0000256" key="15">
    <source>
        <dbReference type="ARBA" id="ARBA00023172"/>
    </source>
</evidence>
<evidence type="ECO:0000256" key="9">
    <source>
        <dbReference type="ARBA" id="ARBA00022840"/>
    </source>
</evidence>
<feature type="domain" description="Integrase catalytic" evidence="17">
    <location>
        <begin position="519"/>
        <end position="635"/>
    </location>
</feature>
<proteinExistence type="predicted"/>